<accession>A0A6B0RV94</accession>
<feature type="compositionally biased region" description="Basic and acidic residues" evidence="1">
    <location>
        <begin position="19"/>
        <end position="37"/>
    </location>
</feature>
<feature type="compositionally biased region" description="Polar residues" evidence="1">
    <location>
        <begin position="121"/>
        <end position="138"/>
    </location>
</feature>
<dbReference type="Proteomes" id="UP000322234">
    <property type="component" value="Unassembled WGS sequence"/>
</dbReference>
<evidence type="ECO:0000313" key="2">
    <source>
        <dbReference type="EMBL" id="MXQ93745.1"/>
    </source>
</evidence>
<dbReference type="AlphaFoldDB" id="A0A6B0RV94"/>
<reference evidence="2" key="1">
    <citation type="submission" date="2019-10" db="EMBL/GenBank/DDBJ databases">
        <title>The sequence and de novo assembly of the wild yak genome.</title>
        <authorList>
            <person name="Liu Y."/>
        </authorList>
    </citation>
    <scope>NUCLEOTIDE SEQUENCE [LARGE SCALE GENOMIC DNA]</scope>
    <source>
        <strain evidence="2">WY2019</strain>
    </source>
</reference>
<evidence type="ECO:0000313" key="3">
    <source>
        <dbReference type="Proteomes" id="UP000322234"/>
    </source>
</evidence>
<comment type="caution">
    <text evidence="2">The sequence shown here is derived from an EMBL/GenBank/DDBJ whole genome shotgun (WGS) entry which is preliminary data.</text>
</comment>
<gene>
    <name evidence="2" type="ORF">E5288_WYG016881</name>
</gene>
<keyword evidence="3" id="KW-1185">Reference proteome</keyword>
<feature type="region of interest" description="Disordered" evidence="1">
    <location>
        <begin position="117"/>
        <end position="138"/>
    </location>
</feature>
<feature type="region of interest" description="Disordered" evidence="1">
    <location>
        <begin position="1"/>
        <end position="48"/>
    </location>
</feature>
<sequence length="138" mass="15078">MRADTKEQREDGETGGAEGEVRDPGGHPRHAGKDGKAQRKTAVIRNDSPKVTVSWELGMGSCTTALPPAADPLAQTEGRVRGEQLSDFFLAVLLSFGPKSYQPPCFPWPQDTPFDPRSHSFMPTFSLTPQNPGTRWAQ</sequence>
<feature type="compositionally biased region" description="Basic and acidic residues" evidence="1">
    <location>
        <begin position="1"/>
        <end position="12"/>
    </location>
</feature>
<dbReference type="EMBL" id="VBQZ03000098">
    <property type="protein sequence ID" value="MXQ93745.1"/>
    <property type="molecule type" value="Genomic_DNA"/>
</dbReference>
<evidence type="ECO:0000256" key="1">
    <source>
        <dbReference type="SAM" id="MobiDB-lite"/>
    </source>
</evidence>
<name>A0A6B0RV94_9CETA</name>
<organism evidence="2 3">
    <name type="scientific">Bos mutus</name>
    <name type="common">wild yak</name>
    <dbReference type="NCBI Taxonomy" id="72004"/>
    <lineage>
        <taxon>Eukaryota</taxon>
        <taxon>Metazoa</taxon>
        <taxon>Chordata</taxon>
        <taxon>Craniata</taxon>
        <taxon>Vertebrata</taxon>
        <taxon>Euteleostomi</taxon>
        <taxon>Mammalia</taxon>
        <taxon>Eutheria</taxon>
        <taxon>Laurasiatheria</taxon>
        <taxon>Artiodactyla</taxon>
        <taxon>Ruminantia</taxon>
        <taxon>Pecora</taxon>
        <taxon>Bovidae</taxon>
        <taxon>Bovinae</taxon>
        <taxon>Bos</taxon>
    </lineage>
</organism>
<protein>
    <submittedName>
        <fullName evidence="2">Uncharacterized protein</fullName>
    </submittedName>
</protein>
<proteinExistence type="predicted"/>